<accession>A0A4Y6U8S7</accession>
<keyword evidence="9" id="KW-1185">Reference proteome</keyword>
<gene>
    <name evidence="8" type="ORF">E3E12_06320</name>
</gene>
<dbReference type="PANTHER" id="PTHR43124:SF3">
    <property type="entry name" value="CHLORAMPHENICOL EFFLUX PUMP RV0191"/>
    <property type="match status" value="1"/>
</dbReference>
<feature type="transmembrane region" description="Helical" evidence="6">
    <location>
        <begin position="153"/>
        <end position="173"/>
    </location>
</feature>
<keyword evidence="3 6" id="KW-0812">Transmembrane</keyword>
<comment type="subcellular location">
    <subcellularLocation>
        <location evidence="1">Cell membrane</location>
        <topology evidence="1">Multi-pass membrane protein</topology>
    </subcellularLocation>
</comment>
<evidence type="ECO:0000256" key="1">
    <source>
        <dbReference type="ARBA" id="ARBA00004651"/>
    </source>
</evidence>
<dbReference type="CDD" id="cd17324">
    <property type="entry name" value="MFS_NepI_like"/>
    <property type="match status" value="1"/>
</dbReference>
<feature type="transmembrane region" description="Helical" evidence="6">
    <location>
        <begin position="91"/>
        <end position="110"/>
    </location>
</feature>
<evidence type="ECO:0000256" key="5">
    <source>
        <dbReference type="ARBA" id="ARBA00023136"/>
    </source>
</evidence>
<feature type="transmembrane region" description="Helical" evidence="6">
    <location>
        <begin position="378"/>
        <end position="399"/>
    </location>
</feature>
<organism evidence="8 9">
    <name type="scientific">Formicincola oecophyllae</name>
    <dbReference type="NCBI Taxonomy" id="2558361"/>
    <lineage>
        <taxon>Bacteria</taxon>
        <taxon>Pseudomonadati</taxon>
        <taxon>Pseudomonadota</taxon>
        <taxon>Alphaproteobacteria</taxon>
        <taxon>Acetobacterales</taxon>
        <taxon>Acetobacteraceae</taxon>
        <taxon>Formicincola</taxon>
    </lineage>
</organism>
<dbReference type="EMBL" id="CP038231">
    <property type="protein sequence ID" value="QDH13863.1"/>
    <property type="molecule type" value="Genomic_DNA"/>
</dbReference>
<keyword evidence="2" id="KW-1003">Cell membrane</keyword>
<name>A0A4Y6U8S7_9PROT</name>
<feature type="transmembrane region" description="Helical" evidence="6">
    <location>
        <begin position="312"/>
        <end position="330"/>
    </location>
</feature>
<evidence type="ECO:0000313" key="8">
    <source>
        <dbReference type="EMBL" id="QDH13863.1"/>
    </source>
</evidence>
<feature type="transmembrane region" description="Helical" evidence="6">
    <location>
        <begin position="222"/>
        <end position="243"/>
    </location>
</feature>
<dbReference type="SUPFAM" id="SSF103473">
    <property type="entry name" value="MFS general substrate transporter"/>
    <property type="match status" value="1"/>
</dbReference>
<dbReference type="OrthoDB" id="9788453at2"/>
<evidence type="ECO:0000256" key="2">
    <source>
        <dbReference type="ARBA" id="ARBA00022475"/>
    </source>
</evidence>
<dbReference type="Pfam" id="PF07690">
    <property type="entry name" value="MFS_1"/>
    <property type="match status" value="1"/>
</dbReference>
<feature type="transmembrane region" description="Helical" evidence="6">
    <location>
        <begin position="63"/>
        <end position="84"/>
    </location>
</feature>
<dbReference type="GO" id="GO:0022857">
    <property type="term" value="F:transmembrane transporter activity"/>
    <property type="evidence" value="ECO:0007669"/>
    <property type="project" value="InterPro"/>
</dbReference>
<feature type="domain" description="Major facilitator superfamily (MFS) profile" evidence="7">
    <location>
        <begin position="25"/>
        <end position="400"/>
    </location>
</feature>
<evidence type="ECO:0000259" key="7">
    <source>
        <dbReference type="PROSITE" id="PS50850"/>
    </source>
</evidence>
<feature type="transmembrane region" description="Helical" evidence="6">
    <location>
        <begin position="116"/>
        <end position="141"/>
    </location>
</feature>
<dbReference type="InterPro" id="IPR050189">
    <property type="entry name" value="MFS_Efflux_Transporters"/>
</dbReference>
<feature type="transmembrane region" description="Helical" evidence="6">
    <location>
        <begin position="351"/>
        <end position="372"/>
    </location>
</feature>
<dbReference type="Gene3D" id="1.20.1250.20">
    <property type="entry name" value="MFS general substrate transporter like domains"/>
    <property type="match status" value="1"/>
</dbReference>
<dbReference type="AlphaFoldDB" id="A0A4Y6U8S7"/>
<dbReference type="PROSITE" id="PS50850">
    <property type="entry name" value="MFS"/>
    <property type="match status" value="1"/>
</dbReference>
<keyword evidence="4 6" id="KW-1133">Transmembrane helix</keyword>
<proteinExistence type="predicted"/>
<evidence type="ECO:0000256" key="6">
    <source>
        <dbReference type="SAM" id="Phobius"/>
    </source>
</evidence>
<sequence length="411" mass="41348">MNTSPLNDPPLAPRPVLPPHGARLALLTLTLGTFTVGAGEFGMMSVLPSFASAMHVSVARASAAITAYALGVVVGAPLLSVLGARMGRRGLLVLMFGLFIAGNAATVWLGSFQGVVAGRFLAGLPHGMIFGLSALVAASMAPPERRGRAVGKALSGIMLATVVAAPLATWVAQAWGWRVVYAAIGLGGLLCACAAHVTLPATAGNPRANPLAELGAFKRPQVLLTLLTGAVGFGGMFGIYTFLTTALENVTGLGVGATSLCQVLWGLGLVAGNGAAGPLIDRNLDQTVLLSLGAGAVLMLSLTLLLPHAVPTAVLCLLIPAAIIMLSPALQTRLMDVAGDAQTMAAAMNHAAFNAANALGSWLAALLVGAGFGLGSVGWSGALLSSGGLLIYLLALGLARRQGAPHGGRLD</sequence>
<dbReference type="KEGG" id="swf:E3E12_06320"/>
<feature type="transmembrane region" description="Helical" evidence="6">
    <location>
        <begin position="179"/>
        <end position="201"/>
    </location>
</feature>
<dbReference type="RefSeq" id="WP_141443571.1">
    <property type="nucleotide sequence ID" value="NZ_CP038231.1"/>
</dbReference>
<keyword evidence="5 6" id="KW-0472">Membrane</keyword>
<dbReference type="Proteomes" id="UP000318709">
    <property type="component" value="Chromosome"/>
</dbReference>
<dbReference type="InterPro" id="IPR020846">
    <property type="entry name" value="MFS_dom"/>
</dbReference>
<dbReference type="GO" id="GO:0005886">
    <property type="term" value="C:plasma membrane"/>
    <property type="evidence" value="ECO:0007669"/>
    <property type="project" value="UniProtKB-SubCell"/>
</dbReference>
<feature type="transmembrane region" description="Helical" evidence="6">
    <location>
        <begin position="288"/>
        <end position="306"/>
    </location>
</feature>
<evidence type="ECO:0000313" key="9">
    <source>
        <dbReference type="Proteomes" id="UP000318709"/>
    </source>
</evidence>
<evidence type="ECO:0000256" key="4">
    <source>
        <dbReference type="ARBA" id="ARBA00022989"/>
    </source>
</evidence>
<evidence type="ECO:0000256" key="3">
    <source>
        <dbReference type="ARBA" id="ARBA00022692"/>
    </source>
</evidence>
<feature type="transmembrane region" description="Helical" evidence="6">
    <location>
        <begin position="255"/>
        <end position="276"/>
    </location>
</feature>
<dbReference type="InterPro" id="IPR011701">
    <property type="entry name" value="MFS"/>
</dbReference>
<dbReference type="InterPro" id="IPR036259">
    <property type="entry name" value="MFS_trans_sf"/>
</dbReference>
<protein>
    <submittedName>
        <fullName evidence="8">MFS transporter</fullName>
    </submittedName>
</protein>
<reference evidence="8 9" key="1">
    <citation type="submission" date="2019-03" db="EMBL/GenBank/DDBJ databases">
        <title>The complete genome sequence of Swingsia_sp. F3b2 LMG30590(T).</title>
        <authorList>
            <person name="Chua K.-O."/>
            <person name="Chan K.-G."/>
            <person name="See-Too W.-S."/>
        </authorList>
    </citation>
    <scope>NUCLEOTIDE SEQUENCE [LARGE SCALE GENOMIC DNA]</scope>
    <source>
        <strain evidence="8 9">F3b2</strain>
    </source>
</reference>
<dbReference type="PANTHER" id="PTHR43124">
    <property type="entry name" value="PURINE EFFLUX PUMP PBUE"/>
    <property type="match status" value="1"/>
</dbReference>